<keyword evidence="2" id="KW-1185">Reference proteome</keyword>
<accession>A0ACC3CBZ2</accession>
<organism evidence="1 2">
    <name type="scientific">Pyropia yezoensis</name>
    <name type="common">Susabi-nori</name>
    <name type="synonym">Porphyra yezoensis</name>
    <dbReference type="NCBI Taxonomy" id="2788"/>
    <lineage>
        <taxon>Eukaryota</taxon>
        <taxon>Rhodophyta</taxon>
        <taxon>Bangiophyceae</taxon>
        <taxon>Bangiales</taxon>
        <taxon>Bangiaceae</taxon>
        <taxon>Pyropia</taxon>
    </lineage>
</organism>
<evidence type="ECO:0000313" key="2">
    <source>
        <dbReference type="Proteomes" id="UP000798662"/>
    </source>
</evidence>
<proteinExistence type="predicted"/>
<dbReference type="EMBL" id="CM020620">
    <property type="protein sequence ID" value="KAK1867318.1"/>
    <property type="molecule type" value="Genomic_DNA"/>
</dbReference>
<reference evidence="1" key="1">
    <citation type="submission" date="2019-11" db="EMBL/GenBank/DDBJ databases">
        <title>Nori genome reveals adaptations in red seaweeds to the harsh intertidal environment.</title>
        <authorList>
            <person name="Wang D."/>
            <person name="Mao Y."/>
        </authorList>
    </citation>
    <scope>NUCLEOTIDE SEQUENCE</scope>
    <source>
        <tissue evidence="1">Gametophyte</tissue>
    </source>
</reference>
<comment type="caution">
    <text evidence="1">The sequence shown here is derived from an EMBL/GenBank/DDBJ whole genome shotgun (WGS) entry which is preliminary data.</text>
</comment>
<sequence>MPVSAQAAFAVCAGLLFLVGVLDAVGVIPLVLRMLSVGAEEEEGERVLRRERAGSRAALLRSSRSAGSNDSVRGRGVGASQSYAFGRGASRVRVAQLQRSSFKGSRWKGMLSDEERIGGSLHGLKPRRAKLREVVQAPSVDRPQAYMSSGSYSSDASRGTSGYTYSDSLTSSDERRVYSTDGEQFGDGSSVTAYEKDDLLGGDYSTDSELGGSSGGGDGRGRGGGSGLRRSGSTLSSAKRGYGHPGDGDGRWVSGSDVEMGSGRVAKGSSRRATFSTPAVEQILTPPSMLPALARVEKAVMVVTWERLIGAFLCVCSLLSLLGSYVAMNGLPELLSPGRRLTGGGAAGAPTVLQEEQS</sequence>
<dbReference type="Proteomes" id="UP000798662">
    <property type="component" value="Chromosome 3"/>
</dbReference>
<name>A0ACC3CBZ2_PYRYE</name>
<protein>
    <submittedName>
        <fullName evidence="1">Uncharacterized protein</fullName>
    </submittedName>
</protein>
<evidence type="ECO:0000313" key="1">
    <source>
        <dbReference type="EMBL" id="KAK1867318.1"/>
    </source>
</evidence>
<gene>
    <name evidence="1" type="ORF">I4F81_009825</name>
</gene>